<gene>
    <name evidence="2" type="ORF">SAMN05192532_10510</name>
</gene>
<dbReference type="AlphaFoldDB" id="A0A1I2E0E6"/>
<feature type="transmembrane region" description="Helical" evidence="1">
    <location>
        <begin position="88"/>
        <end position="110"/>
    </location>
</feature>
<feature type="transmembrane region" description="Helical" evidence="1">
    <location>
        <begin position="7"/>
        <end position="25"/>
    </location>
</feature>
<dbReference type="InterPro" id="IPR019649">
    <property type="entry name" value="DUF2512"/>
</dbReference>
<keyword evidence="1" id="KW-0472">Membrane</keyword>
<protein>
    <recommendedName>
        <fullName evidence="4">4 TMS phage holin, superfamily IV</fullName>
    </recommendedName>
</protein>
<evidence type="ECO:0000313" key="2">
    <source>
        <dbReference type="EMBL" id="SFE86147.1"/>
    </source>
</evidence>
<reference evidence="2 3" key="1">
    <citation type="submission" date="2016-10" db="EMBL/GenBank/DDBJ databases">
        <authorList>
            <person name="de Groot N.N."/>
        </authorList>
    </citation>
    <scope>NUCLEOTIDE SEQUENCE [LARGE SCALE GENOMIC DNA]</scope>
    <source>
        <strain evidence="2 3">DSM 23995</strain>
    </source>
</reference>
<dbReference type="EMBL" id="FONT01000005">
    <property type="protein sequence ID" value="SFE86147.1"/>
    <property type="molecule type" value="Genomic_DNA"/>
</dbReference>
<proteinExistence type="predicted"/>
<feature type="transmembrane region" description="Helical" evidence="1">
    <location>
        <begin position="61"/>
        <end position="82"/>
    </location>
</feature>
<name>A0A1I2E0E6_9BACI</name>
<evidence type="ECO:0000313" key="3">
    <source>
        <dbReference type="Proteomes" id="UP000199516"/>
    </source>
</evidence>
<dbReference type="Proteomes" id="UP000199516">
    <property type="component" value="Unassembled WGS sequence"/>
</dbReference>
<accession>A0A1I2E0E6</accession>
<feature type="transmembrane region" description="Helical" evidence="1">
    <location>
        <begin position="31"/>
        <end position="49"/>
    </location>
</feature>
<evidence type="ECO:0008006" key="4">
    <source>
        <dbReference type="Google" id="ProtNLM"/>
    </source>
</evidence>
<sequence length="126" mass="13662">MAHLKALAIKGIMTLAVLWLILSVGFDLLSFGTVFLITVVLGAVSYFAGDLSILPKKRNMIATASDFVLTFLIIFLMGMIWTGNVGTLATASFIAALIIAVGEYFFHYYVASNVLPKRKRVAASNN</sequence>
<evidence type="ECO:0000256" key="1">
    <source>
        <dbReference type="SAM" id="Phobius"/>
    </source>
</evidence>
<dbReference type="Pfam" id="PF10710">
    <property type="entry name" value="DUF2512"/>
    <property type="match status" value="1"/>
</dbReference>
<dbReference type="RefSeq" id="WP_091661829.1">
    <property type="nucleotide sequence ID" value="NZ_FONT01000005.1"/>
</dbReference>
<keyword evidence="1" id="KW-1133">Transmembrane helix</keyword>
<dbReference type="STRING" id="930128.SAMN05192532_10510"/>
<organism evidence="2 3">
    <name type="scientific">Alteribacillus iranensis</name>
    <dbReference type="NCBI Taxonomy" id="930128"/>
    <lineage>
        <taxon>Bacteria</taxon>
        <taxon>Bacillati</taxon>
        <taxon>Bacillota</taxon>
        <taxon>Bacilli</taxon>
        <taxon>Bacillales</taxon>
        <taxon>Bacillaceae</taxon>
        <taxon>Alteribacillus</taxon>
    </lineage>
</organism>
<dbReference type="OrthoDB" id="2111682at2"/>
<keyword evidence="1" id="KW-0812">Transmembrane</keyword>
<keyword evidence="3" id="KW-1185">Reference proteome</keyword>